<accession>A0ABN7PPU1</accession>
<reference evidence="6" key="1">
    <citation type="submission" date="2021-03" db="EMBL/GenBank/DDBJ databases">
        <authorList>
            <person name="Tran Van P."/>
        </authorList>
    </citation>
    <scope>NUCLEOTIDE SEQUENCE</scope>
</reference>
<comment type="similarity">
    <text evidence="2">Belongs to the VPS35L family.</text>
</comment>
<dbReference type="PANTHER" id="PTHR13673">
    <property type="entry name" value="ESOPHAGEAL CANCER ASSOCIATED PROTEIN"/>
    <property type="match status" value="1"/>
</dbReference>
<evidence type="ECO:0000313" key="6">
    <source>
        <dbReference type="EMBL" id="CAG2069155.1"/>
    </source>
</evidence>
<evidence type="ECO:0000313" key="7">
    <source>
        <dbReference type="Proteomes" id="UP001153148"/>
    </source>
</evidence>
<proteinExistence type="inferred from homology"/>
<dbReference type="PANTHER" id="PTHR13673:SF0">
    <property type="entry name" value="VPS35 ENDOSOMAL PROTEIN-SORTING FACTOR-LIKE"/>
    <property type="match status" value="1"/>
</dbReference>
<name>A0ABN7PPU1_TIMPD</name>
<keyword evidence="4" id="KW-0967">Endosome</keyword>
<organism evidence="6 7">
    <name type="scientific">Timema podura</name>
    <name type="common">Walking stick</name>
    <dbReference type="NCBI Taxonomy" id="61482"/>
    <lineage>
        <taxon>Eukaryota</taxon>
        <taxon>Metazoa</taxon>
        <taxon>Ecdysozoa</taxon>
        <taxon>Arthropoda</taxon>
        <taxon>Hexapoda</taxon>
        <taxon>Insecta</taxon>
        <taxon>Pterygota</taxon>
        <taxon>Neoptera</taxon>
        <taxon>Polyneoptera</taxon>
        <taxon>Phasmatodea</taxon>
        <taxon>Timematodea</taxon>
        <taxon>Timematoidea</taxon>
        <taxon>Timematidae</taxon>
        <taxon>Timema</taxon>
    </lineage>
</organism>
<evidence type="ECO:0000256" key="2">
    <source>
        <dbReference type="ARBA" id="ARBA00010704"/>
    </source>
</evidence>
<evidence type="ECO:0000256" key="5">
    <source>
        <dbReference type="ARBA" id="ARBA00022927"/>
    </source>
</evidence>
<dbReference type="EMBL" id="CAJPIN010119066">
    <property type="protein sequence ID" value="CAG2069155.1"/>
    <property type="molecule type" value="Genomic_DNA"/>
</dbReference>
<dbReference type="Proteomes" id="UP001153148">
    <property type="component" value="Unassembled WGS sequence"/>
</dbReference>
<protein>
    <submittedName>
        <fullName evidence="6">Uncharacterized protein</fullName>
    </submittedName>
</protein>
<dbReference type="InterPro" id="IPR029705">
    <property type="entry name" value="VPS35L"/>
</dbReference>
<keyword evidence="7" id="KW-1185">Reference proteome</keyword>
<keyword evidence="5" id="KW-0653">Protein transport</keyword>
<evidence type="ECO:0000256" key="1">
    <source>
        <dbReference type="ARBA" id="ARBA00004177"/>
    </source>
</evidence>
<comment type="subcellular location">
    <subcellularLocation>
        <location evidence="1">Endosome</location>
    </subcellularLocation>
</comment>
<comment type="caution">
    <text evidence="6">The sequence shown here is derived from an EMBL/GenBank/DDBJ whole genome shotgun (WGS) entry which is preliminary data.</text>
</comment>
<keyword evidence="3" id="KW-0813">Transport</keyword>
<gene>
    <name evidence="6" type="ORF">TPAB3V08_LOCUS16098</name>
</gene>
<evidence type="ECO:0000256" key="4">
    <source>
        <dbReference type="ARBA" id="ARBA00022753"/>
    </source>
</evidence>
<evidence type="ECO:0000256" key="3">
    <source>
        <dbReference type="ARBA" id="ARBA00022448"/>
    </source>
</evidence>
<sequence>MLDLSQQEYAGRIEQLNQELVQAWHTDQRVRALKIAIQCSKLLVDTTVIQFYPSKFVLITDILDIFGKLVYERLRTKAEYYV</sequence>